<dbReference type="PANTHER" id="PTHR43877:SF5">
    <property type="entry name" value="BLL8307 PROTEIN"/>
    <property type="match status" value="1"/>
</dbReference>
<evidence type="ECO:0000259" key="3">
    <source>
        <dbReference type="PROSITE" id="PS51186"/>
    </source>
</evidence>
<dbReference type="PANTHER" id="PTHR43877">
    <property type="entry name" value="AMINOALKYLPHOSPHONATE N-ACETYLTRANSFERASE-RELATED-RELATED"/>
    <property type="match status" value="1"/>
</dbReference>
<proteinExistence type="predicted"/>
<dbReference type="GO" id="GO:0016747">
    <property type="term" value="F:acyltransferase activity, transferring groups other than amino-acyl groups"/>
    <property type="evidence" value="ECO:0007669"/>
    <property type="project" value="InterPro"/>
</dbReference>
<feature type="domain" description="N-acetyltransferase" evidence="3">
    <location>
        <begin position="3"/>
        <end position="139"/>
    </location>
</feature>
<dbReference type="SUPFAM" id="SSF55729">
    <property type="entry name" value="Acyl-CoA N-acyltransferases (Nat)"/>
    <property type="match status" value="1"/>
</dbReference>
<dbReference type="PROSITE" id="PS51186">
    <property type="entry name" value="GNAT"/>
    <property type="match status" value="1"/>
</dbReference>
<accession>A0AAW8YGQ1</accession>
<keyword evidence="1" id="KW-0808">Transferase</keyword>
<protein>
    <submittedName>
        <fullName evidence="4">GNAT family N-acetyltransferase</fullName>
    </submittedName>
</protein>
<sequence>MQPTIRPVSAFTPQHYDLLLLADPSLKSIASYLSRSTAFEMVAVQRLIGLVVVRPLTNQTAEIMNLAITPKFQRQHFASRLLEFVIEHAPKTGIQKLRIMTGSTSFTQLYLYQKLGFRCVKVLTNHFVNSAYYPEPIYENNLRLRDAIVLERDLLSD</sequence>
<evidence type="ECO:0000256" key="2">
    <source>
        <dbReference type="ARBA" id="ARBA00023315"/>
    </source>
</evidence>
<organism evidence="4 5">
    <name type="scientific">Pediococcus acidilactici</name>
    <dbReference type="NCBI Taxonomy" id="1254"/>
    <lineage>
        <taxon>Bacteria</taxon>
        <taxon>Bacillati</taxon>
        <taxon>Bacillota</taxon>
        <taxon>Bacilli</taxon>
        <taxon>Lactobacillales</taxon>
        <taxon>Lactobacillaceae</taxon>
        <taxon>Pediococcus</taxon>
        <taxon>Pediococcus acidilactici group</taxon>
    </lineage>
</organism>
<dbReference type="Proteomes" id="UP001280897">
    <property type="component" value="Unassembled WGS sequence"/>
</dbReference>
<dbReference type="AlphaFoldDB" id="A0AAW8YGQ1"/>
<evidence type="ECO:0000256" key="1">
    <source>
        <dbReference type="ARBA" id="ARBA00022679"/>
    </source>
</evidence>
<reference evidence="4" key="1">
    <citation type="journal article" date="2023" name="PeerJ">
        <title>Selection and evaluation of lactic acid bacteria from chicken feces in Thailand as potential probiotics.</title>
        <authorList>
            <person name="Khurajog B."/>
            <person name="Disastra Y."/>
            <person name="Lawwyne L.D."/>
            <person name="Sirichokchatchawan W."/>
            <person name="Niyomtham W."/>
            <person name="Yindee J."/>
            <person name="Hampson D.J."/>
            <person name="Prapasarakul N."/>
        </authorList>
    </citation>
    <scope>NUCLEOTIDE SEQUENCE</scope>
    <source>
        <strain evidence="4">BF9</strain>
    </source>
</reference>
<dbReference type="GeneID" id="57366731"/>
<dbReference type="RefSeq" id="WP_005918400.1">
    <property type="nucleotide sequence ID" value="NZ_BJMF01000001.1"/>
</dbReference>
<gene>
    <name evidence="4" type="ORF">R0G89_03770</name>
</gene>
<dbReference type="InterPro" id="IPR000182">
    <property type="entry name" value="GNAT_dom"/>
</dbReference>
<dbReference type="InterPro" id="IPR016181">
    <property type="entry name" value="Acyl_CoA_acyltransferase"/>
</dbReference>
<evidence type="ECO:0000313" key="5">
    <source>
        <dbReference type="Proteomes" id="UP001280897"/>
    </source>
</evidence>
<name>A0AAW8YGQ1_PEDAC</name>
<dbReference type="CDD" id="cd04301">
    <property type="entry name" value="NAT_SF"/>
    <property type="match status" value="1"/>
</dbReference>
<dbReference type="EMBL" id="JAWJAV010000002">
    <property type="protein sequence ID" value="MDV2620848.1"/>
    <property type="molecule type" value="Genomic_DNA"/>
</dbReference>
<dbReference type="Pfam" id="PF00583">
    <property type="entry name" value="Acetyltransf_1"/>
    <property type="match status" value="1"/>
</dbReference>
<keyword evidence="2" id="KW-0012">Acyltransferase</keyword>
<comment type="caution">
    <text evidence="4">The sequence shown here is derived from an EMBL/GenBank/DDBJ whole genome shotgun (WGS) entry which is preliminary data.</text>
</comment>
<evidence type="ECO:0000313" key="4">
    <source>
        <dbReference type="EMBL" id="MDV2620848.1"/>
    </source>
</evidence>
<reference evidence="4" key="2">
    <citation type="submission" date="2023-10" db="EMBL/GenBank/DDBJ databases">
        <authorList>
            <person name="Khurajog B."/>
        </authorList>
    </citation>
    <scope>NUCLEOTIDE SEQUENCE</scope>
    <source>
        <strain evidence="4">BF9</strain>
    </source>
</reference>
<dbReference type="InterPro" id="IPR050832">
    <property type="entry name" value="Bact_Acetyltransf"/>
</dbReference>
<dbReference type="Gene3D" id="3.40.630.30">
    <property type="match status" value="1"/>
</dbReference>